<dbReference type="GO" id="GO:0005737">
    <property type="term" value="C:cytoplasm"/>
    <property type="evidence" value="ECO:0007669"/>
    <property type="project" value="TreeGrafter"/>
</dbReference>
<dbReference type="PANTHER" id="PTHR11533">
    <property type="entry name" value="PROTEASE M1 ZINC METALLOPROTEASE"/>
    <property type="match status" value="1"/>
</dbReference>
<feature type="domain" description="ERAP1-like C-terminal" evidence="2">
    <location>
        <begin position="8"/>
        <end position="160"/>
    </location>
</feature>
<comment type="similarity">
    <text evidence="1">Belongs to the peptidase M1 family.</text>
</comment>
<dbReference type="Gene3D" id="1.25.50.20">
    <property type="match status" value="1"/>
</dbReference>
<dbReference type="GO" id="GO:0016020">
    <property type="term" value="C:membrane"/>
    <property type="evidence" value="ECO:0007669"/>
    <property type="project" value="TreeGrafter"/>
</dbReference>
<dbReference type="Pfam" id="PF11838">
    <property type="entry name" value="ERAP1_C"/>
    <property type="match status" value="1"/>
</dbReference>
<reference evidence="3 4" key="1">
    <citation type="journal article" date="2023" name="bioRxiv">
        <title>Conserved and derived expression patterns and positive selection on dental genes reveal complex evolutionary context of ever-growing rodent molars.</title>
        <authorList>
            <person name="Calamari Z.T."/>
            <person name="Song A."/>
            <person name="Cohen E."/>
            <person name="Akter M."/>
            <person name="Roy R.D."/>
            <person name="Hallikas O."/>
            <person name="Christensen M.M."/>
            <person name="Li P."/>
            <person name="Marangoni P."/>
            <person name="Jernvall J."/>
            <person name="Klein O.D."/>
        </authorList>
    </citation>
    <scope>NUCLEOTIDE SEQUENCE [LARGE SCALE GENOMIC DNA]</scope>
    <source>
        <strain evidence="3">V071</strain>
    </source>
</reference>
<dbReference type="AlphaFoldDB" id="A0AAW0JWI5"/>
<dbReference type="GO" id="GO:0005615">
    <property type="term" value="C:extracellular space"/>
    <property type="evidence" value="ECO:0007669"/>
    <property type="project" value="TreeGrafter"/>
</dbReference>
<evidence type="ECO:0000259" key="2">
    <source>
        <dbReference type="Pfam" id="PF11838"/>
    </source>
</evidence>
<dbReference type="EMBL" id="JBBHLL010000014">
    <property type="protein sequence ID" value="KAK7831379.1"/>
    <property type="molecule type" value="Genomic_DNA"/>
</dbReference>
<dbReference type="GO" id="GO:0070006">
    <property type="term" value="F:metalloaminopeptidase activity"/>
    <property type="evidence" value="ECO:0007669"/>
    <property type="project" value="TreeGrafter"/>
</dbReference>
<evidence type="ECO:0000313" key="3">
    <source>
        <dbReference type="EMBL" id="KAK7831379.1"/>
    </source>
</evidence>
<dbReference type="GO" id="GO:0008270">
    <property type="term" value="F:zinc ion binding"/>
    <property type="evidence" value="ECO:0007669"/>
    <property type="project" value="TreeGrafter"/>
</dbReference>
<comment type="caution">
    <text evidence="3">The sequence shown here is derived from an EMBL/GenBank/DDBJ whole genome shotgun (WGS) entry which is preliminary data.</text>
</comment>
<name>A0AAW0JWI5_MYOGA</name>
<dbReference type="Proteomes" id="UP001488838">
    <property type="component" value="Unassembled WGS sequence"/>
</dbReference>
<dbReference type="GO" id="GO:0006508">
    <property type="term" value="P:proteolysis"/>
    <property type="evidence" value="ECO:0007669"/>
    <property type="project" value="TreeGrafter"/>
</dbReference>
<accession>A0AAW0JWI5</accession>
<proteinExistence type="inferred from homology"/>
<evidence type="ECO:0000256" key="1">
    <source>
        <dbReference type="ARBA" id="ARBA00010136"/>
    </source>
</evidence>
<dbReference type="InterPro" id="IPR050344">
    <property type="entry name" value="Peptidase_M1_aminopeptidases"/>
</dbReference>
<gene>
    <name evidence="3" type="ORF">U0070_024667</name>
</gene>
<dbReference type="GO" id="GO:0042277">
    <property type="term" value="F:peptide binding"/>
    <property type="evidence" value="ECO:0007669"/>
    <property type="project" value="TreeGrafter"/>
</dbReference>
<keyword evidence="4" id="KW-1185">Reference proteome</keyword>
<sequence>MPSVMPSRIPHPIQRVALCNGIALGSVKEWDFLFSFYVNITKKEEERGSRLIPAMCCSKEPWILNRFMAYVVTVNPNPFNKTNVIEAVAASEVGQYVAKDFLLNNWAAVWERYGPESVDALVWVIGRTVSTDLQVMELQWFLESVLEEHQKIAAHAKLQAIKTENLKNKERIARMTEWLWKNT</sequence>
<evidence type="ECO:0000313" key="4">
    <source>
        <dbReference type="Proteomes" id="UP001488838"/>
    </source>
</evidence>
<dbReference type="InterPro" id="IPR024571">
    <property type="entry name" value="ERAP1-like_C_dom"/>
</dbReference>
<protein>
    <recommendedName>
        <fullName evidence="2">ERAP1-like C-terminal domain-containing protein</fullName>
    </recommendedName>
</protein>
<dbReference type="PANTHER" id="PTHR11533:SF31">
    <property type="entry name" value="AMINOPEPTIDASE Q"/>
    <property type="match status" value="1"/>
</dbReference>
<organism evidence="3 4">
    <name type="scientific">Myodes glareolus</name>
    <name type="common">Bank vole</name>
    <name type="synonym">Clethrionomys glareolus</name>
    <dbReference type="NCBI Taxonomy" id="447135"/>
    <lineage>
        <taxon>Eukaryota</taxon>
        <taxon>Metazoa</taxon>
        <taxon>Chordata</taxon>
        <taxon>Craniata</taxon>
        <taxon>Vertebrata</taxon>
        <taxon>Euteleostomi</taxon>
        <taxon>Mammalia</taxon>
        <taxon>Eutheria</taxon>
        <taxon>Euarchontoglires</taxon>
        <taxon>Glires</taxon>
        <taxon>Rodentia</taxon>
        <taxon>Myomorpha</taxon>
        <taxon>Muroidea</taxon>
        <taxon>Cricetidae</taxon>
        <taxon>Arvicolinae</taxon>
        <taxon>Myodes</taxon>
    </lineage>
</organism>
<dbReference type="GO" id="GO:0043171">
    <property type="term" value="P:peptide catabolic process"/>
    <property type="evidence" value="ECO:0007669"/>
    <property type="project" value="TreeGrafter"/>
</dbReference>